<feature type="non-terminal residue" evidence="2">
    <location>
        <position position="108"/>
    </location>
</feature>
<accession>A0A6J4UFV4</accession>
<gene>
    <name evidence="2" type="ORF">AVDCRST_MAG49-1666</name>
</gene>
<feature type="non-terminal residue" evidence="2">
    <location>
        <position position="1"/>
    </location>
</feature>
<dbReference type="AlphaFoldDB" id="A0A6J4UFV4"/>
<proteinExistence type="predicted"/>
<evidence type="ECO:0000256" key="1">
    <source>
        <dbReference type="SAM" id="MobiDB-lite"/>
    </source>
</evidence>
<dbReference type="EMBL" id="CADCWG010000103">
    <property type="protein sequence ID" value="CAA9549677.1"/>
    <property type="molecule type" value="Genomic_DNA"/>
</dbReference>
<evidence type="ECO:0000313" key="2">
    <source>
        <dbReference type="EMBL" id="CAA9549677.1"/>
    </source>
</evidence>
<protein>
    <submittedName>
        <fullName evidence="2">Uncharacterized protein</fullName>
    </submittedName>
</protein>
<organism evidence="2">
    <name type="scientific">uncultured Thermomicrobiales bacterium</name>
    <dbReference type="NCBI Taxonomy" id="1645740"/>
    <lineage>
        <taxon>Bacteria</taxon>
        <taxon>Pseudomonadati</taxon>
        <taxon>Thermomicrobiota</taxon>
        <taxon>Thermomicrobia</taxon>
        <taxon>Thermomicrobiales</taxon>
        <taxon>environmental samples</taxon>
    </lineage>
</organism>
<sequence length="108" mass="11688">AALPVAVQLHAGDVGPTDRQPRGPAAGRPDVHRVGRRDAPRVLVRLRHPRRLQPVGGSRQRVHGRGGAGDRRRRRAEVVRDDGPPDRRRDAGGPAPGRAARLPGARRV</sequence>
<feature type="compositionally biased region" description="Basic and acidic residues" evidence="1">
    <location>
        <begin position="29"/>
        <end position="40"/>
    </location>
</feature>
<name>A0A6J4UFV4_9BACT</name>
<feature type="region of interest" description="Disordered" evidence="1">
    <location>
        <begin position="1"/>
        <end position="108"/>
    </location>
</feature>
<reference evidence="2" key="1">
    <citation type="submission" date="2020-02" db="EMBL/GenBank/DDBJ databases">
        <authorList>
            <person name="Meier V. D."/>
        </authorList>
    </citation>
    <scope>NUCLEOTIDE SEQUENCE</scope>
    <source>
        <strain evidence="2">AVDCRST_MAG49</strain>
    </source>
</reference>
<feature type="compositionally biased region" description="Basic and acidic residues" evidence="1">
    <location>
        <begin position="76"/>
        <end position="91"/>
    </location>
</feature>
<feature type="compositionally biased region" description="Low complexity" evidence="1">
    <location>
        <begin position="92"/>
        <end position="108"/>
    </location>
</feature>